<gene>
    <name evidence="3" type="ORF">HannXRQ_Chr12g0365901</name>
    <name evidence="2" type="ORF">HanXRQr2_Chr12g0536541</name>
</gene>
<evidence type="ECO:0000313" key="2">
    <source>
        <dbReference type="EMBL" id="KAF5777510.1"/>
    </source>
</evidence>
<dbReference type="EMBL" id="CM007901">
    <property type="protein sequence ID" value="OTG04754.1"/>
    <property type="molecule type" value="Genomic_DNA"/>
</dbReference>
<keyword evidence="1" id="KW-1133">Transmembrane helix</keyword>
<keyword evidence="4" id="KW-1185">Reference proteome</keyword>
<dbReference type="Proteomes" id="UP000215914">
    <property type="component" value="Chromosome 12"/>
</dbReference>
<evidence type="ECO:0000313" key="3">
    <source>
        <dbReference type="EMBL" id="OTG04754.1"/>
    </source>
</evidence>
<dbReference type="Gramene" id="mRNA:HanXRQr2_Chr12g0536541">
    <property type="protein sequence ID" value="mRNA:HanXRQr2_Chr12g0536541"/>
    <property type="gene ID" value="HanXRQr2_Chr12g0536541"/>
</dbReference>
<reference evidence="3" key="2">
    <citation type="submission" date="2017-02" db="EMBL/GenBank/DDBJ databases">
        <title>Sunflower complete genome.</title>
        <authorList>
            <person name="Langlade N."/>
            <person name="Munos S."/>
        </authorList>
    </citation>
    <scope>NUCLEOTIDE SEQUENCE [LARGE SCALE GENOMIC DNA]</scope>
    <source>
        <tissue evidence="3">Leaves</tissue>
    </source>
</reference>
<protein>
    <submittedName>
        <fullName evidence="3">Uncharacterized protein</fullName>
    </submittedName>
</protein>
<reference evidence="2 4" key="1">
    <citation type="journal article" date="2017" name="Nature">
        <title>The sunflower genome provides insights into oil metabolism, flowering and Asterid evolution.</title>
        <authorList>
            <person name="Badouin H."/>
            <person name="Gouzy J."/>
            <person name="Grassa C.J."/>
            <person name="Murat F."/>
            <person name="Staton S.E."/>
            <person name="Cottret L."/>
            <person name="Lelandais-Briere C."/>
            <person name="Owens G.L."/>
            <person name="Carrere S."/>
            <person name="Mayjonade B."/>
            <person name="Legrand L."/>
            <person name="Gill N."/>
            <person name="Kane N.C."/>
            <person name="Bowers J.E."/>
            <person name="Hubner S."/>
            <person name="Bellec A."/>
            <person name="Berard A."/>
            <person name="Berges H."/>
            <person name="Blanchet N."/>
            <person name="Boniface M.C."/>
            <person name="Brunel D."/>
            <person name="Catrice O."/>
            <person name="Chaidir N."/>
            <person name="Claudel C."/>
            <person name="Donnadieu C."/>
            <person name="Faraut T."/>
            <person name="Fievet G."/>
            <person name="Helmstetter N."/>
            <person name="King M."/>
            <person name="Knapp S.J."/>
            <person name="Lai Z."/>
            <person name="Le Paslier M.C."/>
            <person name="Lippi Y."/>
            <person name="Lorenzon L."/>
            <person name="Mandel J.R."/>
            <person name="Marage G."/>
            <person name="Marchand G."/>
            <person name="Marquand E."/>
            <person name="Bret-Mestries E."/>
            <person name="Morien E."/>
            <person name="Nambeesan S."/>
            <person name="Nguyen T."/>
            <person name="Pegot-Espagnet P."/>
            <person name="Pouilly N."/>
            <person name="Raftis F."/>
            <person name="Sallet E."/>
            <person name="Schiex T."/>
            <person name="Thomas J."/>
            <person name="Vandecasteele C."/>
            <person name="Vares D."/>
            <person name="Vear F."/>
            <person name="Vautrin S."/>
            <person name="Crespi M."/>
            <person name="Mangin B."/>
            <person name="Burke J.M."/>
            <person name="Salse J."/>
            <person name="Munos S."/>
            <person name="Vincourt P."/>
            <person name="Rieseberg L.H."/>
            <person name="Langlade N.B."/>
        </authorList>
    </citation>
    <scope>NUCLEOTIDE SEQUENCE [LARGE SCALE GENOMIC DNA]</scope>
    <source>
        <strain evidence="4">cv. SF193</strain>
        <tissue evidence="2">Leaves</tissue>
    </source>
</reference>
<evidence type="ECO:0000256" key="1">
    <source>
        <dbReference type="SAM" id="Phobius"/>
    </source>
</evidence>
<accession>A0A251T1E1</accession>
<dbReference type="EMBL" id="MNCJ02000327">
    <property type="protein sequence ID" value="KAF5777510.1"/>
    <property type="molecule type" value="Genomic_DNA"/>
</dbReference>
<dbReference type="InParanoid" id="A0A251T1E1"/>
<organism evidence="3 4">
    <name type="scientific">Helianthus annuus</name>
    <name type="common">Common sunflower</name>
    <dbReference type="NCBI Taxonomy" id="4232"/>
    <lineage>
        <taxon>Eukaryota</taxon>
        <taxon>Viridiplantae</taxon>
        <taxon>Streptophyta</taxon>
        <taxon>Embryophyta</taxon>
        <taxon>Tracheophyta</taxon>
        <taxon>Spermatophyta</taxon>
        <taxon>Magnoliopsida</taxon>
        <taxon>eudicotyledons</taxon>
        <taxon>Gunneridae</taxon>
        <taxon>Pentapetalae</taxon>
        <taxon>asterids</taxon>
        <taxon>campanulids</taxon>
        <taxon>Asterales</taxon>
        <taxon>Asteraceae</taxon>
        <taxon>Asteroideae</taxon>
        <taxon>Heliantheae alliance</taxon>
        <taxon>Heliantheae</taxon>
        <taxon>Helianthus</taxon>
    </lineage>
</organism>
<keyword evidence="1" id="KW-0812">Transmembrane</keyword>
<keyword evidence="1" id="KW-0472">Membrane</keyword>
<name>A0A251T1E1_HELAN</name>
<dbReference type="AlphaFoldDB" id="A0A251T1E1"/>
<reference evidence="2" key="3">
    <citation type="submission" date="2020-06" db="EMBL/GenBank/DDBJ databases">
        <title>Helianthus annuus Genome sequencing and assembly Release 2.</title>
        <authorList>
            <person name="Gouzy J."/>
            <person name="Langlade N."/>
            <person name="Munos S."/>
        </authorList>
    </citation>
    <scope>NUCLEOTIDE SEQUENCE</scope>
    <source>
        <tissue evidence="2">Leaves</tissue>
    </source>
</reference>
<feature type="transmembrane region" description="Helical" evidence="1">
    <location>
        <begin position="42"/>
        <end position="60"/>
    </location>
</feature>
<evidence type="ECO:0000313" key="4">
    <source>
        <dbReference type="Proteomes" id="UP000215914"/>
    </source>
</evidence>
<proteinExistence type="predicted"/>
<sequence>MVVVLGFKEGERERRKIIWRVIRFEDLKRFVKMIFYLKKKQTIFVCLGLYHSVCVFWCFVKDLCEITCYFDTHQPSPFSIHPRTTTVKTEHRRLCSEPAATPLESAIMYYRRG</sequence>